<name>A0A4U5MT67_STECR</name>
<sequence length="200" mass="22398">MPSARSLRSFAIMALASGPETDQGDQKILCSSFWKSLLRLERVFALLGFGLPRSALRLRFDGAVDVLATLQVLKMKPVDVFVLAIYTGIKVDKKLLYNRLSQKEKLQITARMLERTREGDHLLQMSLRALILRTPFDLTPETCAALRKAAEFESFSTLEELLGLLTSVTPDIAKSLFADLPFTPSRKIGNLISSFVEKHQ</sequence>
<evidence type="ECO:0000313" key="1">
    <source>
        <dbReference type="EMBL" id="TKR72623.1"/>
    </source>
</evidence>
<keyword evidence="2" id="KW-1185">Reference proteome</keyword>
<reference evidence="1 2" key="1">
    <citation type="journal article" date="2015" name="Genome Biol.">
        <title>Comparative genomics of Steinernema reveals deeply conserved gene regulatory networks.</title>
        <authorList>
            <person name="Dillman A.R."/>
            <person name="Macchietto M."/>
            <person name="Porter C.F."/>
            <person name="Rogers A."/>
            <person name="Williams B."/>
            <person name="Antoshechkin I."/>
            <person name="Lee M.M."/>
            <person name="Goodwin Z."/>
            <person name="Lu X."/>
            <person name="Lewis E.E."/>
            <person name="Goodrich-Blair H."/>
            <person name="Stock S.P."/>
            <person name="Adams B.J."/>
            <person name="Sternberg P.W."/>
            <person name="Mortazavi A."/>
        </authorList>
    </citation>
    <scope>NUCLEOTIDE SEQUENCE [LARGE SCALE GENOMIC DNA]</scope>
    <source>
        <strain evidence="1 2">ALL</strain>
    </source>
</reference>
<reference evidence="1 2" key="2">
    <citation type="journal article" date="2019" name="G3 (Bethesda)">
        <title>Hybrid Assembly of the Genome of the Entomopathogenic Nematode Steinernema carpocapsae Identifies the X-Chromosome.</title>
        <authorList>
            <person name="Serra L."/>
            <person name="Macchietto M."/>
            <person name="Macias-Munoz A."/>
            <person name="McGill C.J."/>
            <person name="Rodriguez I.M."/>
            <person name="Rodriguez B."/>
            <person name="Murad R."/>
            <person name="Mortazavi A."/>
        </authorList>
    </citation>
    <scope>NUCLEOTIDE SEQUENCE [LARGE SCALE GENOMIC DNA]</scope>
    <source>
        <strain evidence="1 2">ALL</strain>
    </source>
</reference>
<dbReference type="Proteomes" id="UP000298663">
    <property type="component" value="Unassembled WGS sequence"/>
</dbReference>
<accession>A0A4U5MT67</accession>
<comment type="caution">
    <text evidence="1">The sequence shown here is derived from an EMBL/GenBank/DDBJ whole genome shotgun (WGS) entry which is preliminary data.</text>
</comment>
<evidence type="ECO:0000313" key="2">
    <source>
        <dbReference type="Proteomes" id="UP000298663"/>
    </source>
</evidence>
<protein>
    <submittedName>
        <fullName evidence="1">Uncharacterized protein</fullName>
    </submittedName>
</protein>
<dbReference type="AlphaFoldDB" id="A0A4U5MT67"/>
<gene>
    <name evidence="1" type="ORF">L596_020041</name>
</gene>
<organism evidence="1 2">
    <name type="scientific">Steinernema carpocapsae</name>
    <name type="common">Entomopathogenic nematode</name>
    <dbReference type="NCBI Taxonomy" id="34508"/>
    <lineage>
        <taxon>Eukaryota</taxon>
        <taxon>Metazoa</taxon>
        <taxon>Ecdysozoa</taxon>
        <taxon>Nematoda</taxon>
        <taxon>Chromadorea</taxon>
        <taxon>Rhabditida</taxon>
        <taxon>Tylenchina</taxon>
        <taxon>Panagrolaimomorpha</taxon>
        <taxon>Strongyloidoidea</taxon>
        <taxon>Steinernematidae</taxon>
        <taxon>Steinernema</taxon>
    </lineage>
</organism>
<dbReference type="EMBL" id="AZBU02000006">
    <property type="protein sequence ID" value="TKR72623.1"/>
    <property type="molecule type" value="Genomic_DNA"/>
</dbReference>
<proteinExistence type="predicted"/>